<accession>A0AA36NB07</accession>
<evidence type="ECO:0000256" key="1">
    <source>
        <dbReference type="ARBA" id="ARBA00045876"/>
    </source>
</evidence>
<protein>
    <recommendedName>
        <fullName evidence="5">HEAT repeat domain-containing protein</fullName>
    </recommendedName>
</protein>
<feature type="repeat" description="HEAT" evidence="2">
    <location>
        <begin position="211"/>
        <end position="249"/>
    </location>
</feature>
<name>A0AA36NB07_9DINO</name>
<dbReference type="GO" id="GO:0016491">
    <property type="term" value="F:oxidoreductase activity"/>
    <property type="evidence" value="ECO:0007669"/>
    <property type="project" value="TreeGrafter"/>
</dbReference>
<evidence type="ECO:0000256" key="2">
    <source>
        <dbReference type="PROSITE-ProRule" id="PRU00103"/>
    </source>
</evidence>
<dbReference type="Pfam" id="PF13646">
    <property type="entry name" value="HEAT_2"/>
    <property type="match status" value="1"/>
</dbReference>
<evidence type="ECO:0008006" key="5">
    <source>
        <dbReference type="Google" id="ProtNLM"/>
    </source>
</evidence>
<dbReference type="PANTHER" id="PTHR12697:SF5">
    <property type="entry name" value="DEOXYHYPUSINE HYDROXYLASE"/>
    <property type="match status" value="1"/>
</dbReference>
<dbReference type="SMART" id="SM00567">
    <property type="entry name" value="EZ_HEAT"/>
    <property type="match status" value="3"/>
</dbReference>
<dbReference type="SUPFAM" id="SSF48371">
    <property type="entry name" value="ARM repeat"/>
    <property type="match status" value="1"/>
</dbReference>
<comment type="caution">
    <text evidence="3">The sequence shown here is derived from an EMBL/GenBank/DDBJ whole genome shotgun (WGS) entry which is preliminary data.</text>
</comment>
<evidence type="ECO:0000313" key="3">
    <source>
        <dbReference type="EMBL" id="CAJ1399319.1"/>
    </source>
</evidence>
<dbReference type="Gene3D" id="1.25.10.10">
    <property type="entry name" value="Leucine-rich Repeat Variant"/>
    <property type="match status" value="1"/>
</dbReference>
<gene>
    <name evidence="3" type="ORF">EVOR1521_LOCUS22873</name>
</gene>
<organism evidence="3 4">
    <name type="scientific">Effrenium voratum</name>
    <dbReference type="NCBI Taxonomy" id="2562239"/>
    <lineage>
        <taxon>Eukaryota</taxon>
        <taxon>Sar</taxon>
        <taxon>Alveolata</taxon>
        <taxon>Dinophyceae</taxon>
        <taxon>Suessiales</taxon>
        <taxon>Symbiodiniaceae</taxon>
        <taxon>Effrenium</taxon>
    </lineage>
</organism>
<evidence type="ECO:0000313" key="4">
    <source>
        <dbReference type="Proteomes" id="UP001178507"/>
    </source>
</evidence>
<keyword evidence="4" id="KW-1185">Reference proteome</keyword>
<dbReference type="PANTHER" id="PTHR12697">
    <property type="entry name" value="PBS LYASE HEAT-LIKE PROTEIN"/>
    <property type="match status" value="1"/>
</dbReference>
<dbReference type="Proteomes" id="UP001178507">
    <property type="component" value="Unassembled WGS sequence"/>
</dbReference>
<dbReference type="InterPro" id="IPR004155">
    <property type="entry name" value="PBS_lyase_HEAT"/>
</dbReference>
<sequence length="304" mass="34577">MALRFRPPGRAEPQNALHETLQDMPWSNSSIDTYLRSRGFDRELHEGRWPQLEIVVHHHEEEFGHTWYRLDCAISFPGAERYVWHTSKRLVHFRERLHDRVKEELSPEDYARHFAAAPFARAGGLLGTTKRLDAWCVQLARSASEDELPRQLLVLVLCFIDAPRYIAGALPFCMDRSLERLAHRIEDKEWFVRYTAVQAVAQIADTGDPRVTSALIDMLADKEAHVRSAAVESLSEVAFKYDRAVHKTLGSCLEDANPLLREAAAQALALVTDCGDEYVCLLLEAHLDDPDFAVKRAVREPGEP</sequence>
<comment type="function">
    <text evidence="1">Catalyzes the hydroxylation of the N(6)-(4-aminobutyl)-L-lysine intermediate produced by deoxyhypusine synthase/DHPS on a critical lysine of the eukaryotic translation initiation factor 5A/eIF-5A. This is the second step of the post-translational modification of that lysine into an unusual amino acid residue named hypusine. Hypusination is unique to mature eIF-5A factor and is essential for its function.</text>
</comment>
<dbReference type="AlphaFoldDB" id="A0AA36NB07"/>
<dbReference type="InterPro" id="IPR021133">
    <property type="entry name" value="HEAT_type_2"/>
</dbReference>
<dbReference type="PROSITE" id="PS50077">
    <property type="entry name" value="HEAT_REPEAT"/>
    <property type="match status" value="1"/>
</dbReference>
<dbReference type="InterPro" id="IPR016024">
    <property type="entry name" value="ARM-type_fold"/>
</dbReference>
<proteinExistence type="predicted"/>
<dbReference type="EMBL" id="CAUJNA010003330">
    <property type="protein sequence ID" value="CAJ1399319.1"/>
    <property type="molecule type" value="Genomic_DNA"/>
</dbReference>
<reference evidence="3" key="1">
    <citation type="submission" date="2023-08" db="EMBL/GenBank/DDBJ databases">
        <authorList>
            <person name="Chen Y."/>
            <person name="Shah S."/>
            <person name="Dougan E. K."/>
            <person name="Thang M."/>
            <person name="Chan C."/>
        </authorList>
    </citation>
    <scope>NUCLEOTIDE SEQUENCE</scope>
</reference>
<dbReference type="InterPro" id="IPR011989">
    <property type="entry name" value="ARM-like"/>
</dbReference>